<dbReference type="Pfam" id="PF00196">
    <property type="entry name" value="GerE"/>
    <property type="match status" value="1"/>
</dbReference>
<comment type="caution">
    <text evidence="5">The sequence shown here is derived from an EMBL/GenBank/DDBJ whole genome shotgun (WGS) entry which is preliminary data.</text>
</comment>
<dbReference type="InterPro" id="IPR003593">
    <property type="entry name" value="AAA+_ATPase"/>
</dbReference>
<keyword evidence="1" id="KW-0805">Transcription regulation</keyword>
<dbReference type="PANTHER" id="PTHR44688">
    <property type="entry name" value="DNA-BINDING TRANSCRIPTIONAL ACTIVATOR DEVR_DOSR"/>
    <property type="match status" value="1"/>
</dbReference>
<dbReference type="Gene3D" id="3.40.50.300">
    <property type="entry name" value="P-loop containing nucleotide triphosphate hydrolases"/>
    <property type="match status" value="1"/>
</dbReference>
<organism evidence="5 6">
    <name type="scientific">Mycobacterium kyorinense</name>
    <dbReference type="NCBI Taxonomy" id="487514"/>
    <lineage>
        <taxon>Bacteria</taxon>
        <taxon>Bacillati</taxon>
        <taxon>Actinomycetota</taxon>
        <taxon>Actinomycetes</taxon>
        <taxon>Mycobacteriales</taxon>
        <taxon>Mycobacteriaceae</taxon>
        <taxon>Mycobacterium</taxon>
    </lineage>
</organism>
<protein>
    <submittedName>
        <fullName evidence="5">LuxR family transcriptional regulator</fullName>
    </submittedName>
</protein>
<evidence type="ECO:0000313" key="5">
    <source>
        <dbReference type="EMBL" id="OBI51935.1"/>
    </source>
</evidence>
<dbReference type="GO" id="GO:0006355">
    <property type="term" value="P:regulation of DNA-templated transcription"/>
    <property type="evidence" value="ECO:0007669"/>
    <property type="project" value="InterPro"/>
</dbReference>
<dbReference type="InterPro" id="IPR000792">
    <property type="entry name" value="Tscrpt_reg_LuxR_C"/>
</dbReference>
<dbReference type="Pfam" id="PF13191">
    <property type="entry name" value="AAA_16"/>
    <property type="match status" value="1"/>
</dbReference>
<gene>
    <name evidence="5" type="ORF">A5707_12875</name>
</gene>
<dbReference type="InterPro" id="IPR036388">
    <property type="entry name" value="WH-like_DNA-bd_sf"/>
</dbReference>
<dbReference type="InterPro" id="IPR041664">
    <property type="entry name" value="AAA_16"/>
</dbReference>
<dbReference type="SUPFAM" id="SSF46894">
    <property type="entry name" value="C-terminal effector domain of the bipartite response regulators"/>
    <property type="match status" value="1"/>
</dbReference>
<sequence length="870" mass="92846">MVGRDDEVRRALAALDADVAHHGVVLVGDTGVGKSTLARAIAETVRSRGRPVRFAFGTETASAVPFGAFFWLTPLDTASEPAVMLATAKSRLEQEENLVLVVDDAQLLDPWSASLVYHLAASGSVRMIVTIRSGDVVSDTVTALWKDGLLLRLHLKAFTRQQSEELIRTVLGGAVEPRLAKELHGQTAGNPLMLRGLLNSSKESGALVCTEHGWHLRGALHPDRELNDLLESRLRSMTAGELEVVEVVATAGVLNWEILREVCDSDTVARLERLGVLELVTDESHTVAHLTHPVLGESAIQRAGVVRRRQLNGMLAEHLRKQMHIREQQTNTPDVRTRIQLAQFMMRSDLAPDLELIIEAAASAVSMSNIACAEELAKFAFDHGGGVAAAIVLAQAMSWKGLGDAAETVLSDADPDGADEWLIAQWTCLRAANLFFDCGRVAQARQLLAGVRDRADTQAADDLVTAMEGVFACFSGDFQPAIALGLSLGGSDVQPLTARLVATGTSWVSALTGRPCQSHRITEVVQAAVPDQQGPHQYVMALAEVVAATGEGKYVAAERVWERHAPAATVGPEADAFVHAMLGLVQLARGALPAACTAFQASRLAMAQGFPPGWLMLLSAWRVQAEGARGNSEAAAAALRSSEEAYGPQVAVFLPELELARAWQQASVGETTAAQMHSVRAAQIAQASGMNAIEMRALHTAIRFGDRSCAERMAELGKALNTPLAEAVAMHARGVAEHDGGLLDDAADRFAGIGAVALAADAAAQAAGEHARNACRGKEVESSIRAYRLAKQGDIRTPAVAAGARPLPITDRENEITMLVAAGLSNRQIADRLCVSVRTAEGHLYRIFAKLGISRRDQLIHLLNVDRPSA</sequence>
<dbReference type="Proteomes" id="UP000093592">
    <property type="component" value="Unassembled WGS sequence"/>
</dbReference>
<evidence type="ECO:0000313" key="6">
    <source>
        <dbReference type="Proteomes" id="UP000093592"/>
    </source>
</evidence>
<reference evidence="6" key="1">
    <citation type="submission" date="2016-06" db="EMBL/GenBank/DDBJ databases">
        <authorList>
            <person name="Sutton G."/>
            <person name="Brinkac L."/>
            <person name="Sanka R."/>
            <person name="Adams M."/>
            <person name="Lau E."/>
            <person name="Sam S."/>
            <person name="Sreng N."/>
            <person name="Him V."/>
            <person name="Kerleguer A."/>
            <person name="Cheng S."/>
        </authorList>
    </citation>
    <scope>NUCLEOTIDE SEQUENCE [LARGE SCALE GENOMIC DNA]</scope>
    <source>
        <strain evidence="6">E861</strain>
    </source>
</reference>
<dbReference type="PANTHER" id="PTHR44688:SF16">
    <property type="entry name" value="DNA-BINDING TRANSCRIPTIONAL ACTIVATOR DEVR_DOSR"/>
    <property type="match status" value="1"/>
</dbReference>
<dbReference type="AlphaFoldDB" id="A0A1A2ZNQ7"/>
<dbReference type="OrthoDB" id="3197423at2"/>
<dbReference type="SMART" id="SM00382">
    <property type="entry name" value="AAA"/>
    <property type="match status" value="1"/>
</dbReference>
<dbReference type="PROSITE" id="PS00675">
    <property type="entry name" value="SIGMA54_INTERACT_1"/>
    <property type="match status" value="1"/>
</dbReference>
<name>A0A1A2ZNQ7_9MYCO</name>
<keyword evidence="2" id="KW-0238">DNA-binding</keyword>
<dbReference type="GO" id="GO:0003677">
    <property type="term" value="F:DNA binding"/>
    <property type="evidence" value="ECO:0007669"/>
    <property type="project" value="UniProtKB-KW"/>
</dbReference>
<dbReference type="RefSeq" id="WP_065012874.1">
    <property type="nucleotide sequence ID" value="NZ_LZKJ01000031.1"/>
</dbReference>
<dbReference type="Gene3D" id="1.10.10.10">
    <property type="entry name" value="Winged helix-like DNA-binding domain superfamily/Winged helix DNA-binding domain"/>
    <property type="match status" value="1"/>
</dbReference>
<feature type="domain" description="HTH luxR-type" evidence="4">
    <location>
        <begin position="802"/>
        <end position="867"/>
    </location>
</feature>
<dbReference type="PROSITE" id="PS50043">
    <property type="entry name" value="HTH_LUXR_2"/>
    <property type="match status" value="1"/>
</dbReference>
<dbReference type="InterPro" id="IPR016032">
    <property type="entry name" value="Sig_transdc_resp-reg_C-effctor"/>
</dbReference>
<dbReference type="InterPro" id="IPR025662">
    <property type="entry name" value="Sigma_54_int_dom_ATP-bd_1"/>
</dbReference>
<dbReference type="InterPro" id="IPR027417">
    <property type="entry name" value="P-loop_NTPase"/>
</dbReference>
<dbReference type="CDD" id="cd06170">
    <property type="entry name" value="LuxR_C_like"/>
    <property type="match status" value="1"/>
</dbReference>
<proteinExistence type="predicted"/>
<evidence type="ECO:0000256" key="2">
    <source>
        <dbReference type="ARBA" id="ARBA00023125"/>
    </source>
</evidence>
<evidence type="ECO:0000256" key="1">
    <source>
        <dbReference type="ARBA" id="ARBA00023015"/>
    </source>
</evidence>
<dbReference type="PRINTS" id="PR00038">
    <property type="entry name" value="HTHLUXR"/>
</dbReference>
<keyword evidence="3" id="KW-0804">Transcription</keyword>
<dbReference type="SMART" id="SM00421">
    <property type="entry name" value="HTH_LUXR"/>
    <property type="match status" value="1"/>
</dbReference>
<accession>A0A1A2ZNQ7</accession>
<evidence type="ECO:0000259" key="4">
    <source>
        <dbReference type="PROSITE" id="PS50043"/>
    </source>
</evidence>
<dbReference type="SUPFAM" id="SSF52540">
    <property type="entry name" value="P-loop containing nucleoside triphosphate hydrolases"/>
    <property type="match status" value="1"/>
</dbReference>
<evidence type="ECO:0000256" key="3">
    <source>
        <dbReference type="ARBA" id="ARBA00023163"/>
    </source>
</evidence>
<dbReference type="EMBL" id="LZKJ01000031">
    <property type="protein sequence ID" value="OBI51935.1"/>
    <property type="molecule type" value="Genomic_DNA"/>
</dbReference>